<dbReference type="NCBIfam" id="NF001978">
    <property type="entry name" value="PRK00767.1"/>
    <property type="match status" value="1"/>
</dbReference>
<keyword evidence="5 7" id="KW-0804">Transcription</keyword>
<proteinExistence type="inferred from homology"/>
<evidence type="ECO:0000256" key="1">
    <source>
        <dbReference type="ARBA" id="ARBA00004719"/>
    </source>
</evidence>
<sequence length="200" mass="22326">MPKIGMQPVRRQQLIDATIEVVAEVGLKSATISLIAKKAGLSSGIISHYFGGKQALIEATVRYLLSRLKLEQSPADPIERLMKIVDLNFADIQQSLPSTKTWLSFWGESMHDADLSRLQEVNKRRLLTNLRYSYRQLLPREAAHDAAQMTAALIDGFWLRSALSLRADRGFDVAKDYCKNFILDTLRLHGVDADSGGSNP</sequence>
<comment type="pathway">
    <text evidence="1 7">Amine and polyamine biosynthesis; betaine biosynthesis via choline pathway [regulation].</text>
</comment>
<dbReference type="Pfam" id="PF00440">
    <property type="entry name" value="TetR_N"/>
    <property type="match status" value="1"/>
</dbReference>
<organism evidence="10 11">
    <name type="scientific">Idiomarina piscisalsi</name>
    <dbReference type="NCBI Taxonomy" id="1096243"/>
    <lineage>
        <taxon>Bacteria</taxon>
        <taxon>Pseudomonadati</taxon>
        <taxon>Pseudomonadota</taxon>
        <taxon>Gammaproteobacteria</taxon>
        <taxon>Alteromonadales</taxon>
        <taxon>Idiomarinaceae</taxon>
        <taxon>Idiomarina</taxon>
    </lineage>
</organism>
<evidence type="ECO:0000256" key="8">
    <source>
        <dbReference type="PROSITE-ProRule" id="PRU00335"/>
    </source>
</evidence>
<feature type="domain" description="HTH tetR-type" evidence="9">
    <location>
        <begin position="8"/>
        <end position="68"/>
    </location>
</feature>
<name>A0ABM6LVC3_9GAMM</name>
<feature type="DNA-binding region" description="H-T-H motif" evidence="7 8">
    <location>
        <begin position="31"/>
        <end position="50"/>
    </location>
</feature>
<accession>A0ABM6LVC3</accession>
<evidence type="ECO:0000256" key="5">
    <source>
        <dbReference type="ARBA" id="ARBA00023163"/>
    </source>
</evidence>
<dbReference type="PANTHER" id="PTHR30055:SF234">
    <property type="entry name" value="HTH-TYPE TRANSCRIPTIONAL REGULATOR BETI"/>
    <property type="match status" value="1"/>
</dbReference>
<dbReference type="PROSITE" id="PS01081">
    <property type="entry name" value="HTH_TETR_1"/>
    <property type="match status" value="1"/>
</dbReference>
<evidence type="ECO:0000313" key="11">
    <source>
        <dbReference type="Proteomes" id="UP000197717"/>
    </source>
</evidence>
<evidence type="ECO:0000256" key="4">
    <source>
        <dbReference type="ARBA" id="ARBA00023125"/>
    </source>
</evidence>
<evidence type="ECO:0000256" key="6">
    <source>
        <dbReference type="ARBA" id="ARBA00024936"/>
    </source>
</evidence>
<gene>
    <name evidence="7" type="primary">betI</name>
    <name evidence="10" type="ORF">CEW91_09790</name>
</gene>
<protein>
    <recommendedName>
        <fullName evidence="7">HTH-type transcriptional regulator BetI</fullName>
    </recommendedName>
</protein>
<dbReference type="InterPro" id="IPR039538">
    <property type="entry name" value="BetI_C"/>
</dbReference>
<reference evidence="10 11" key="1">
    <citation type="submission" date="2017-06" db="EMBL/GenBank/DDBJ databases">
        <title>Complete genome sequence of Idiomarina piscisalsi strain 10PY1A isolated from soil of Soudi Arabia.</title>
        <authorList>
            <person name="Kim M.-C."/>
            <person name="Jung B.K."/>
            <person name="Budiyanto F."/>
            <person name="Nzila A."/>
            <person name="Shin J.-H."/>
        </authorList>
    </citation>
    <scope>NUCLEOTIDE SEQUENCE [LARGE SCALE GENOMIC DNA]</scope>
    <source>
        <strain evidence="10 11">10PY1A</strain>
    </source>
</reference>
<dbReference type="SUPFAM" id="SSF46689">
    <property type="entry name" value="Homeodomain-like"/>
    <property type="match status" value="1"/>
</dbReference>
<evidence type="ECO:0000256" key="2">
    <source>
        <dbReference type="ARBA" id="ARBA00022491"/>
    </source>
</evidence>
<evidence type="ECO:0000256" key="7">
    <source>
        <dbReference type="HAMAP-Rule" id="MF_00768"/>
    </source>
</evidence>
<dbReference type="PANTHER" id="PTHR30055">
    <property type="entry name" value="HTH-TYPE TRANSCRIPTIONAL REGULATOR RUTR"/>
    <property type="match status" value="1"/>
</dbReference>
<dbReference type="Proteomes" id="UP000197717">
    <property type="component" value="Chromosome"/>
</dbReference>
<dbReference type="InterPro" id="IPR009057">
    <property type="entry name" value="Homeodomain-like_sf"/>
</dbReference>
<evidence type="ECO:0000256" key="3">
    <source>
        <dbReference type="ARBA" id="ARBA00023015"/>
    </source>
</evidence>
<dbReference type="SUPFAM" id="SSF48498">
    <property type="entry name" value="Tetracyclin repressor-like, C-terminal domain"/>
    <property type="match status" value="1"/>
</dbReference>
<comment type="function">
    <text evidence="6">Repressor involved in the biosynthesis of the osmoprotectant glycine betaine. It represses transcription of the choline transporter BetT and the genes of BetAB involved in the synthesis of glycine betaine.</text>
</comment>
<dbReference type="RefSeq" id="WP_088768781.1">
    <property type="nucleotide sequence ID" value="NZ_CP022133.1"/>
</dbReference>
<evidence type="ECO:0000259" key="9">
    <source>
        <dbReference type="PROSITE" id="PS50977"/>
    </source>
</evidence>
<dbReference type="Pfam" id="PF13977">
    <property type="entry name" value="TetR_C_6"/>
    <property type="match status" value="1"/>
</dbReference>
<dbReference type="PROSITE" id="PS50977">
    <property type="entry name" value="HTH_TETR_2"/>
    <property type="match status" value="1"/>
</dbReference>
<keyword evidence="3 7" id="KW-0805">Transcription regulation</keyword>
<dbReference type="InterPro" id="IPR050109">
    <property type="entry name" value="HTH-type_TetR-like_transc_reg"/>
</dbReference>
<dbReference type="InterPro" id="IPR017757">
    <property type="entry name" value="Tscrpt_rep_BetI"/>
</dbReference>
<dbReference type="InterPro" id="IPR023772">
    <property type="entry name" value="DNA-bd_HTH_TetR-type_CS"/>
</dbReference>
<dbReference type="EMBL" id="CP022133">
    <property type="protein sequence ID" value="ASG66410.1"/>
    <property type="molecule type" value="Genomic_DNA"/>
</dbReference>
<dbReference type="Gene3D" id="1.10.357.10">
    <property type="entry name" value="Tetracycline Repressor, domain 2"/>
    <property type="match status" value="1"/>
</dbReference>
<dbReference type="PRINTS" id="PR00455">
    <property type="entry name" value="HTHTETR"/>
</dbReference>
<dbReference type="NCBIfam" id="TIGR03384">
    <property type="entry name" value="betaine_BetI"/>
    <property type="match status" value="1"/>
</dbReference>
<comment type="function">
    <text evidence="7">Repressor involved in choline regulation of the bet genes.</text>
</comment>
<dbReference type="HAMAP" id="MF_00768">
    <property type="entry name" value="HTH_type_BetI"/>
    <property type="match status" value="1"/>
</dbReference>
<dbReference type="InterPro" id="IPR001647">
    <property type="entry name" value="HTH_TetR"/>
</dbReference>
<keyword evidence="11" id="KW-1185">Reference proteome</keyword>
<evidence type="ECO:0000313" key="10">
    <source>
        <dbReference type="EMBL" id="ASG66410.1"/>
    </source>
</evidence>
<dbReference type="InterPro" id="IPR036271">
    <property type="entry name" value="Tet_transcr_reg_TetR-rel_C_sf"/>
</dbReference>
<keyword evidence="4 7" id="KW-0238">DNA-binding</keyword>
<keyword evidence="2 7" id="KW-0678">Repressor</keyword>